<proteinExistence type="predicted"/>
<sequence>MGVTIKMPLTFEVCFPEEEQKSIDHYLKDLGKDMRLLMGSFLLGIKNSGSKFSGLTGFLPEYFSEANFQFADSVYKRMVIFARENDFDIESFEVLYPMSSLTYFEYVYDNPAEFDNKEYSREEFLDIEINFFKAYTVFNQKTITERGKDLAQNFKEYDINGNLTNFFIGNNLHSFDITDYQINKVFYCQFLKAYSFFEFLESFQGSEHLIKAFYNYYDVPNFKKYLHKLLGIVFPVLTAKREAQTEIHLEADKQEELSLFIEKHIKLDDERLTDFDFTKTRSYPLYKIDEGKYRIIYPLFVVEMIYKGLYFRFKDINATLPENQQLKNLYGIKNLEFSEQYLLNQTLKKIFGNRFIQKSGKELDAEFEGAPDYYVRNGKRIFLFESKDVLLGKEIKQSTNYYEVLEKLKITFVENEKGKAKAVLQLKDTIREILTQSLSFDKNAPSEKAHIYPILIVHYRMFNTPGMNKLIDGWFKNALTILNKEGLNVENVRSLIIIDMDTLIYNSHFFETRKLSFEDCLLEYHTKYLNINLKNHRFKNQQQVDDIISESYASFAHYLDNKIDDKFRRPKPTELLEKMISVVTK</sequence>
<protein>
    <submittedName>
        <fullName evidence="1">Uncharacterized protein</fullName>
    </submittedName>
</protein>
<dbReference type="Proteomes" id="UP000033497">
    <property type="component" value="Unassembled WGS sequence"/>
</dbReference>
<comment type="caution">
    <text evidence="1">The sequence shown here is derived from an EMBL/GenBank/DDBJ whole genome shotgun (WGS) entry which is preliminary data.</text>
</comment>
<evidence type="ECO:0000313" key="2">
    <source>
        <dbReference type="Proteomes" id="UP000033497"/>
    </source>
</evidence>
<dbReference type="EMBL" id="JSVU01000002">
    <property type="protein sequence ID" value="KJJ39353.1"/>
    <property type="molecule type" value="Genomic_DNA"/>
</dbReference>
<organism evidence="1 2">
    <name type="scientific">Aequorivita vladivostokensis</name>
    <dbReference type="NCBI Taxonomy" id="171194"/>
    <lineage>
        <taxon>Bacteria</taxon>
        <taxon>Pseudomonadati</taxon>
        <taxon>Bacteroidota</taxon>
        <taxon>Flavobacteriia</taxon>
        <taxon>Flavobacteriales</taxon>
        <taxon>Flavobacteriaceae</taxon>
        <taxon>Aequorivita</taxon>
    </lineage>
</organism>
<reference evidence="1 2" key="1">
    <citation type="submission" date="2014-10" db="EMBL/GenBank/DDBJ databases">
        <title>Genome sequencing of Vitellibacter vladivostokensis KMM 3516.</title>
        <authorList>
            <person name="Thevarajoo S."/>
            <person name="Selvaratnam C."/>
            <person name="Goh K.M."/>
            <person name="Chong C.S."/>
        </authorList>
    </citation>
    <scope>NUCLEOTIDE SEQUENCE [LARGE SCALE GENOMIC DNA]</scope>
    <source>
        <strain evidence="1 2">KMM 3516</strain>
    </source>
</reference>
<evidence type="ECO:0000313" key="1">
    <source>
        <dbReference type="EMBL" id="KJJ39353.1"/>
    </source>
</evidence>
<keyword evidence="2" id="KW-1185">Reference proteome</keyword>
<accession>A0ABR5DKQ3</accession>
<gene>
    <name evidence="1" type="ORF">MB09_03680</name>
</gene>
<name>A0ABR5DKQ3_9FLAO</name>